<dbReference type="EMBL" id="QKZK01000027">
    <property type="protein sequence ID" value="PZX13063.1"/>
    <property type="molecule type" value="Genomic_DNA"/>
</dbReference>
<organism evidence="3 4">
    <name type="scientific">Breznakibacter xylanolyticus</name>
    <dbReference type="NCBI Taxonomy" id="990"/>
    <lineage>
        <taxon>Bacteria</taxon>
        <taxon>Pseudomonadati</taxon>
        <taxon>Bacteroidota</taxon>
        <taxon>Bacteroidia</taxon>
        <taxon>Marinilabiliales</taxon>
        <taxon>Marinilabiliaceae</taxon>
        <taxon>Breznakibacter</taxon>
    </lineage>
</organism>
<feature type="signal peptide" evidence="1">
    <location>
        <begin position="1"/>
        <end position="18"/>
    </location>
</feature>
<reference evidence="3 4" key="1">
    <citation type="submission" date="2018-06" db="EMBL/GenBank/DDBJ databases">
        <title>Genomic Encyclopedia of Archaeal and Bacterial Type Strains, Phase II (KMG-II): from individual species to whole genera.</title>
        <authorList>
            <person name="Goeker M."/>
        </authorList>
    </citation>
    <scope>NUCLEOTIDE SEQUENCE [LARGE SCALE GENOMIC DNA]</scope>
    <source>
        <strain evidence="3 4">DSM 6779</strain>
    </source>
</reference>
<gene>
    <name evidence="3" type="ORF">LX69_02723</name>
</gene>
<sequence length="562" mass="62032">MRKLWSLSLMFAVAMLHAQQFIPNTFRPPLDISPVINGTFAEIRSNHFHSGIDYGVGGKIGNKIFAIGDGDVSRVKVQSGGYGKALYVTHPNGYTSVYAHLDRYAPRIDSLVIASHYHRQQFDMDVTYRPGEMTVKQGEVIGYVGNTGSSSGAHLHFEIRGTNDEKPIDPLLFMNNVKDNVPPVISGIRIYPIDNGASVAGKGQAKYYKAVLVNGTYRLEGNLPVSANGNIGIGIETIDYLTGSWRKCGIYSIEMIVDEATQFKAELNRFSFDQTRYVNSFIDFGYKISTGKVIHKCFVDAYNALDVYRSVEEKGVIKISKDGIKTVLIKVRDTHGNESVLAMKLKGDGVVAPKSNIAVISGDKPLVVEKENIKVNIPENAFYSDVPFSVTSRGEGMSKIYSVGQRTIPLHQFITVNVRIPEALLPKVRYLCLAKVNGKSSAYAGGVHKNGWLSARVRELGDYQLAIDSVAPAVTWHNAAPQGNYAGRKTLELIVKDNFSGIASFRCEIDGNWALFEYDGKTNRLICPLNRIPITKNKKHSLKVVVVDGLGNETVRNLAFHY</sequence>
<evidence type="ECO:0000313" key="4">
    <source>
        <dbReference type="Proteomes" id="UP000249239"/>
    </source>
</evidence>
<feature type="domain" description="M23ase beta-sheet core" evidence="2">
    <location>
        <begin position="48"/>
        <end position="170"/>
    </location>
</feature>
<accession>A0A2W7MZQ6</accession>
<dbReference type="InterPro" id="IPR050570">
    <property type="entry name" value="Cell_wall_metabolism_enzyme"/>
</dbReference>
<dbReference type="Pfam" id="PF01551">
    <property type="entry name" value="Peptidase_M23"/>
    <property type="match status" value="1"/>
</dbReference>
<dbReference type="PANTHER" id="PTHR21666">
    <property type="entry name" value="PEPTIDASE-RELATED"/>
    <property type="match status" value="1"/>
</dbReference>
<comment type="caution">
    <text evidence="3">The sequence shown here is derived from an EMBL/GenBank/DDBJ whole genome shotgun (WGS) entry which is preliminary data.</text>
</comment>
<feature type="chain" id="PRO_5015989980" evidence="1">
    <location>
        <begin position="19"/>
        <end position="562"/>
    </location>
</feature>
<protein>
    <submittedName>
        <fullName evidence="3">Peptidase M23-like protein</fullName>
    </submittedName>
</protein>
<dbReference type="CDD" id="cd12797">
    <property type="entry name" value="M23_peptidase"/>
    <property type="match status" value="1"/>
</dbReference>
<dbReference type="SUPFAM" id="SSF51261">
    <property type="entry name" value="Duplicated hybrid motif"/>
    <property type="match status" value="1"/>
</dbReference>
<dbReference type="PANTHER" id="PTHR21666:SF270">
    <property type="entry name" value="MUREIN HYDROLASE ACTIVATOR ENVC"/>
    <property type="match status" value="1"/>
</dbReference>
<keyword evidence="1" id="KW-0732">Signal</keyword>
<dbReference type="GO" id="GO:0004222">
    <property type="term" value="F:metalloendopeptidase activity"/>
    <property type="evidence" value="ECO:0007669"/>
    <property type="project" value="TreeGrafter"/>
</dbReference>
<dbReference type="InterPro" id="IPR011055">
    <property type="entry name" value="Dup_hybrid_motif"/>
</dbReference>
<keyword evidence="4" id="KW-1185">Reference proteome</keyword>
<name>A0A2W7MZQ6_9BACT</name>
<evidence type="ECO:0000259" key="2">
    <source>
        <dbReference type="Pfam" id="PF01551"/>
    </source>
</evidence>
<dbReference type="Proteomes" id="UP000249239">
    <property type="component" value="Unassembled WGS sequence"/>
</dbReference>
<evidence type="ECO:0000313" key="3">
    <source>
        <dbReference type="EMBL" id="PZX13063.1"/>
    </source>
</evidence>
<evidence type="ECO:0000256" key="1">
    <source>
        <dbReference type="SAM" id="SignalP"/>
    </source>
</evidence>
<dbReference type="AlphaFoldDB" id="A0A2W7MZQ6"/>
<dbReference type="Gene3D" id="2.70.70.10">
    <property type="entry name" value="Glucose Permease (Domain IIA)"/>
    <property type="match status" value="1"/>
</dbReference>
<dbReference type="OrthoDB" id="9810477at2"/>
<dbReference type="InterPro" id="IPR016047">
    <property type="entry name" value="M23ase_b-sheet_dom"/>
</dbReference>
<dbReference type="RefSeq" id="WP_111446554.1">
    <property type="nucleotide sequence ID" value="NZ_QKZK01000027.1"/>
</dbReference>
<proteinExistence type="predicted"/>